<comment type="caution">
    <text evidence="1">The sequence shown here is derived from an EMBL/GenBank/DDBJ whole genome shotgun (WGS) entry which is preliminary data.</text>
</comment>
<protein>
    <submittedName>
        <fullName evidence="1">TetR/AcrR family transcriptional regulator</fullName>
    </submittedName>
</protein>
<dbReference type="PROSITE" id="PS50977">
    <property type="entry name" value="HTH_TETR_2"/>
    <property type="match status" value="1"/>
</dbReference>
<dbReference type="SUPFAM" id="SSF48498">
    <property type="entry name" value="Tetracyclin repressor-like, C-terminal domain"/>
    <property type="match status" value="1"/>
</dbReference>
<name>A0A2S6EXQ1_LEGPN</name>
<reference evidence="1 2" key="1">
    <citation type="submission" date="2018-02" db="EMBL/GenBank/DDBJ databases">
        <title>Draft genome sequences of four Legionella pneumophila clinical strains isolated in Ontario.</title>
        <authorList>
            <person name="Fortuna A."/>
            <person name="Ramnarine R."/>
            <person name="Li A."/>
            <person name="Frantz C."/>
            <person name="Mallo G."/>
        </authorList>
    </citation>
    <scope>NUCLEOTIDE SEQUENCE [LARGE SCALE GENOMIC DNA]</scope>
    <source>
        <strain evidence="1 2">LG61</strain>
    </source>
</reference>
<dbReference type="GO" id="GO:0003677">
    <property type="term" value="F:DNA binding"/>
    <property type="evidence" value="ECO:0007669"/>
    <property type="project" value="UniProtKB-UniRule"/>
</dbReference>
<organism evidence="1 2">
    <name type="scientific">Legionella pneumophila</name>
    <dbReference type="NCBI Taxonomy" id="446"/>
    <lineage>
        <taxon>Bacteria</taxon>
        <taxon>Pseudomonadati</taxon>
        <taxon>Pseudomonadota</taxon>
        <taxon>Gammaproteobacteria</taxon>
        <taxon>Legionellales</taxon>
        <taxon>Legionellaceae</taxon>
        <taxon>Legionella</taxon>
    </lineage>
</organism>
<dbReference type="Pfam" id="PF00440">
    <property type="entry name" value="TetR_N"/>
    <property type="match status" value="1"/>
</dbReference>
<evidence type="ECO:0000313" key="2">
    <source>
        <dbReference type="Proteomes" id="UP000239239"/>
    </source>
</evidence>
<dbReference type="Proteomes" id="UP000239239">
    <property type="component" value="Unassembled WGS sequence"/>
</dbReference>
<proteinExistence type="predicted"/>
<dbReference type="InterPro" id="IPR036271">
    <property type="entry name" value="Tet_transcr_reg_TetR-rel_C_sf"/>
</dbReference>
<dbReference type="Gene3D" id="1.10.357.10">
    <property type="entry name" value="Tetracycline Repressor, domain 2"/>
    <property type="match status" value="1"/>
</dbReference>
<dbReference type="InterPro" id="IPR001647">
    <property type="entry name" value="HTH_TetR"/>
</dbReference>
<dbReference type="PRINTS" id="PR00455">
    <property type="entry name" value="HTHTETR"/>
</dbReference>
<dbReference type="Pfam" id="PF21993">
    <property type="entry name" value="TetR_C_13_2"/>
    <property type="match status" value="1"/>
</dbReference>
<dbReference type="EMBL" id="PQWY01000015">
    <property type="protein sequence ID" value="PPK29962.1"/>
    <property type="molecule type" value="Genomic_DNA"/>
</dbReference>
<dbReference type="AlphaFoldDB" id="A0A2S6EXQ1"/>
<dbReference type="InterPro" id="IPR009057">
    <property type="entry name" value="Homeodomain-like_sf"/>
</dbReference>
<dbReference type="SUPFAM" id="SSF46689">
    <property type="entry name" value="Homeodomain-like"/>
    <property type="match status" value="1"/>
</dbReference>
<dbReference type="InterPro" id="IPR054156">
    <property type="entry name" value="YxaF_TetR_C"/>
</dbReference>
<sequence>MVMNISNTKERILEVAEALIQKDGYNAFSFKDIATAIHIKTASIHYHFPSKEDLGVAVISWHAEKIAAVLSDISNNSSLSAKEKIQKFFDVILTLTYNAKNKMCLGGMFASDFQSLPISIQNQAKKFFELIIEWLKGVLESNGYDNESSLSVAKQIISLIEGGLLLARLYGDEMFLEGVRHFIDQTIK</sequence>
<dbReference type="PANTHER" id="PTHR47506">
    <property type="entry name" value="TRANSCRIPTIONAL REGULATORY PROTEIN"/>
    <property type="match status" value="1"/>
</dbReference>
<dbReference type="PANTHER" id="PTHR47506:SF1">
    <property type="entry name" value="HTH-TYPE TRANSCRIPTIONAL REGULATOR YJDC"/>
    <property type="match status" value="1"/>
</dbReference>
<gene>
    <name evidence="1" type="ORF">C3928_10000</name>
</gene>
<dbReference type="OrthoDB" id="9809772at2"/>
<accession>A0A2S6EXQ1</accession>
<evidence type="ECO:0000313" key="1">
    <source>
        <dbReference type="EMBL" id="PPK29962.1"/>
    </source>
</evidence>